<evidence type="ECO:0000313" key="2">
    <source>
        <dbReference type="EMBL" id="PPV14063.1"/>
    </source>
</evidence>
<dbReference type="Gene3D" id="3.20.20.150">
    <property type="entry name" value="Divalent-metal-dependent TIM barrel enzymes"/>
    <property type="match status" value="1"/>
</dbReference>
<evidence type="ECO:0000259" key="1">
    <source>
        <dbReference type="Pfam" id="PF01261"/>
    </source>
</evidence>
<dbReference type="GO" id="GO:0016853">
    <property type="term" value="F:isomerase activity"/>
    <property type="evidence" value="ECO:0007669"/>
    <property type="project" value="UniProtKB-KW"/>
</dbReference>
<feature type="domain" description="Xylose isomerase-like TIM barrel" evidence="1">
    <location>
        <begin position="52"/>
        <end position="261"/>
    </location>
</feature>
<dbReference type="AlphaFoldDB" id="A0A2S7F9Q0"/>
<dbReference type="Pfam" id="PF01261">
    <property type="entry name" value="AP_endonuc_2"/>
    <property type="match status" value="1"/>
</dbReference>
<dbReference type="EMBL" id="LRDH01000113">
    <property type="protein sequence ID" value="PPV14063.1"/>
    <property type="molecule type" value="Genomic_DNA"/>
</dbReference>
<reference evidence="2 3" key="1">
    <citation type="submission" date="2016-01" db="EMBL/GenBank/DDBJ databases">
        <title>Characterization of the Clostridium difficile lineages that are prevalent in Hong Kong and China.</title>
        <authorList>
            <person name="Kwok J.S.-L."/>
            <person name="Lam W.-Y."/>
            <person name="Ip M."/>
            <person name="Chan T.-F."/>
            <person name="Hawkey P.M."/>
            <person name="Tsui S.K.-W."/>
        </authorList>
    </citation>
    <scope>NUCLEOTIDE SEQUENCE [LARGE SCALE GENOMIC DNA]</scope>
    <source>
        <strain evidence="2 3">300064</strain>
    </source>
</reference>
<sequence>MNIYISTNMYSPENLMDIFKLLNNTKHKDIGIEIFPEWQSEVFIDVLRENIGRFKEYNISLHGPYYDTEHSAEKPTSEYIKAKQYFIETLKLSKELNSAYIVYHHNNCEILKEEKIKMIEVSSENLLELNNISREYNGNIVVENCGVISHNNMLLNEEEFIKMAESIPNNILIDVGHSFANKWDLKNVIFSLKNKIVSYHLHNNDGFYDCHDPIRNGKLNMEEFLEMYKEYTPEADLVIEYGKQCRNNMEIIEDDIDYIKNKLKGL</sequence>
<accession>A0A2S7F9Q0</accession>
<evidence type="ECO:0000313" key="3">
    <source>
        <dbReference type="Proteomes" id="UP000238081"/>
    </source>
</evidence>
<dbReference type="InterPro" id="IPR013022">
    <property type="entry name" value="Xyl_isomerase-like_TIM-brl"/>
</dbReference>
<dbReference type="SUPFAM" id="SSF51658">
    <property type="entry name" value="Xylose isomerase-like"/>
    <property type="match status" value="1"/>
</dbReference>
<gene>
    <name evidence="2" type="ORF">AWN73_14940</name>
</gene>
<protein>
    <submittedName>
        <fullName evidence="2">Sugar phosphate isomerase</fullName>
    </submittedName>
</protein>
<organism evidence="2 3">
    <name type="scientific">Clostridium butyricum</name>
    <dbReference type="NCBI Taxonomy" id="1492"/>
    <lineage>
        <taxon>Bacteria</taxon>
        <taxon>Bacillati</taxon>
        <taxon>Bacillota</taxon>
        <taxon>Clostridia</taxon>
        <taxon>Eubacteriales</taxon>
        <taxon>Clostridiaceae</taxon>
        <taxon>Clostridium</taxon>
    </lineage>
</organism>
<dbReference type="InterPro" id="IPR036237">
    <property type="entry name" value="Xyl_isomerase-like_sf"/>
</dbReference>
<dbReference type="RefSeq" id="WP_043664225.1">
    <property type="nucleotide sequence ID" value="NZ_JSEG01000010.1"/>
</dbReference>
<name>A0A2S7F9Q0_CLOBU</name>
<comment type="caution">
    <text evidence="2">The sequence shown here is derived from an EMBL/GenBank/DDBJ whole genome shotgun (WGS) entry which is preliminary data.</text>
</comment>
<dbReference type="Proteomes" id="UP000238081">
    <property type="component" value="Unassembled WGS sequence"/>
</dbReference>
<proteinExistence type="predicted"/>
<keyword evidence="2" id="KW-0413">Isomerase</keyword>